<evidence type="ECO:0000256" key="3">
    <source>
        <dbReference type="ARBA" id="ARBA00022989"/>
    </source>
</evidence>
<comment type="caution">
    <text evidence="7">The sequence shown here is derived from an EMBL/GenBank/DDBJ whole genome shotgun (WGS) entry which is preliminary data.</text>
</comment>
<feature type="transmembrane region" description="Helical" evidence="5">
    <location>
        <begin position="167"/>
        <end position="186"/>
    </location>
</feature>
<keyword evidence="3 5" id="KW-1133">Transmembrane helix</keyword>
<accession>A0ABU9B9B0</accession>
<dbReference type="PANTHER" id="PTHR11863">
    <property type="entry name" value="STEROL DESATURASE"/>
    <property type="match status" value="1"/>
</dbReference>
<feature type="transmembrane region" description="Helical" evidence="5">
    <location>
        <begin position="17"/>
        <end position="37"/>
    </location>
</feature>
<evidence type="ECO:0000259" key="6">
    <source>
        <dbReference type="Pfam" id="PF04116"/>
    </source>
</evidence>
<dbReference type="InterPro" id="IPR006694">
    <property type="entry name" value="Fatty_acid_hydroxylase"/>
</dbReference>
<dbReference type="Pfam" id="PF04116">
    <property type="entry name" value="FA_hydroxylase"/>
    <property type="match status" value="1"/>
</dbReference>
<evidence type="ECO:0000313" key="7">
    <source>
        <dbReference type="EMBL" id="MEK8026206.1"/>
    </source>
</evidence>
<dbReference type="InterPro" id="IPR050307">
    <property type="entry name" value="Sterol_Desaturase_Related"/>
</dbReference>
<evidence type="ECO:0000256" key="4">
    <source>
        <dbReference type="ARBA" id="ARBA00023136"/>
    </source>
</evidence>
<proteinExistence type="predicted"/>
<comment type="subcellular location">
    <subcellularLocation>
        <location evidence="1">Membrane</location>
    </subcellularLocation>
</comment>
<keyword evidence="8" id="KW-1185">Reference proteome</keyword>
<dbReference type="RefSeq" id="WP_341373987.1">
    <property type="nucleotide sequence ID" value="NZ_JBBUTF010000007.1"/>
</dbReference>
<gene>
    <name evidence="7" type="ORF">AACH11_09570</name>
</gene>
<evidence type="ECO:0000256" key="5">
    <source>
        <dbReference type="SAM" id="Phobius"/>
    </source>
</evidence>
<keyword evidence="2 5" id="KW-0812">Transmembrane</keyword>
<evidence type="ECO:0000256" key="1">
    <source>
        <dbReference type="ARBA" id="ARBA00004370"/>
    </source>
</evidence>
<organism evidence="7 8">
    <name type="scientific">Pseudaquabacterium rugosum</name>
    <dbReference type="NCBI Taxonomy" id="2984194"/>
    <lineage>
        <taxon>Bacteria</taxon>
        <taxon>Pseudomonadati</taxon>
        <taxon>Pseudomonadota</taxon>
        <taxon>Betaproteobacteria</taxon>
        <taxon>Burkholderiales</taxon>
        <taxon>Sphaerotilaceae</taxon>
        <taxon>Pseudaquabacterium</taxon>
    </lineage>
</organism>
<feature type="transmembrane region" description="Helical" evidence="5">
    <location>
        <begin position="106"/>
        <end position="126"/>
    </location>
</feature>
<protein>
    <submittedName>
        <fullName evidence="7">Sterol desaturase family protein</fullName>
    </submittedName>
</protein>
<reference evidence="7 8" key="1">
    <citation type="submission" date="2024-04" db="EMBL/GenBank/DDBJ databases">
        <title>Novel species of the genus Ideonella isolated from streams.</title>
        <authorList>
            <person name="Lu H."/>
        </authorList>
    </citation>
    <scope>NUCLEOTIDE SEQUENCE [LARGE SCALE GENOMIC DNA]</scope>
    <source>
        <strain evidence="7 8">BYS139W</strain>
    </source>
</reference>
<name>A0ABU9B9B0_9BURK</name>
<sequence>MTVLDALAPTAPWAGPMLYACLLFGLRYLVVAGFWFVMSRPVAGRGGGRAHAVTPGSRFDVRSAALHEAVRSAVAIGVFTLVYGVCAGWQLDRWMAVYLDDRHPLWWIPVSIVLALLLHDTLFYWLHRLMHTRALFRRVHLVHHRSIHPTSFAAYCFHPLEALLEGLAVLAVFCIVPMHLGAMLAFETIGLIYNCYGHCGREFYPVGWGSHPLGRWLNSSSNHAHHHLRGSGNYGLYFMVWDHLMGTAVEQNALQQDAPDTVPMELLPDSQMV</sequence>
<dbReference type="Proteomes" id="UP001368500">
    <property type="component" value="Unassembled WGS sequence"/>
</dbReference>
<feature type="transmembrane region" description="Helical" evidence="5">
    <location>
        <begin position="72"/>
        <end position="91"/>
    </location>
</feature>
<evidence type="ECO:0000256" key="2">
    <source>
        <dbReference type="ARBA" id="ARBA00022692"/>
    </source>
</evidence>
<feature type="domain" description="Fatty acid hydroxylase" evidence="6">
    <location>
        <begin position="113"/>
        <end position="247"/>
    </location>
</feature>
<dbReference type="EMBL" id="JBBUTF010000007">
    <property type="protein sequence ID" value="MEK8026206.1"/>
    <property type="molecule type" value="Genomic_DNA"/>
</dbReference>
<evidence type="ECO:0000313" key="8">
    <source>
        <dbReference type="Proteomes" id="UP001368500"/>
    </source>
</evidence>
<keyword evidence="4 5" id="KW-0472">Membrane</keyword>